<reference evidence="2 3" key="1">
    <citation type="submission" date="2021-01" db="EMBL/GenBank/DDBJ databases">
        <title>Roseomonas sp. nov, a bacterium isolated from an oil production mixture in Yumen Oilfield.</title>
        <authorList>
            <person name="Wu D."/>
        </authorList>
    </citation>
    <scope>NUCLEOTIDE SEQUENCE [LARGE SCALE GENOMIC DNA]</scope>
    <source>
        <strain evidence="2 3">ROY-5-3</strain>
    </source>
</reference>
<dbReference type="EMBL" id="JAERQM010000003">
    <property type="protein sequence ID" value="MBU8544344.1"/>
    <property type="molecule type" value="Genomic_DNA"/>
</dbReference>
<keyword evidence="1" id="KW-1133">Transmembrane helix</keyword>
<keyword evidence="1" id="KW-0472">Membrane</keyword>
<protein>
    <submittedName>
        <fullName evidence="2">Uncharacterized protein</fullName>
    </submittedName>
</protein>
<dbReference type="Proteomes" id="UP000689967">
    <property type="component" value="Unassembled WGS sequence"/>
</dbReference>
<name>A0ABS6H6M2_9PROT</name>
<evidence type="ECO:0000313" key="2">
    <source>
        <dbReference type="EMBL" id="MBU8544344.1"/>
    </source>
</evidence>
<dbReference type="RefSeq" id="WP_216875539.1">
    <property type="nucleotide sequence ID" value="NZ_JAERQM010000003.1"/>
</dbReference>
<keyword evidence="1" id="KW-0812">Transmembrane</keyword>
<proteinExistence type="predicted"/>
<organism evidence="2 3">
    <name type="scientific">Falsiroseomonas oleicola</name>
    <dbReference type="NCBI Taxonomy" id="2801474"/>
    <lineage>
        <taxon>Bacteria</taxon>
        <taxon>Pseudomonadati</taxon>
        <taxon>Pseudomonadota</taxon>
        <taxon>Alphaproteobacteria</taxon>
        <taxon>Acetobacterales</taxon>
        <taxon>Roseomonadaceae</taxon>
        <taxon>Falsiroseomonas</taxon>
    </lineage>
</organism>
<feature type="transmembrane region" description="Helical" evidence="1">
    <location>
        <begin position="43"/>
        <end position="68"/>
    </location>
</feature>
<evidence type="ECO:0000313" key="3">
    <source>
        <dbReference type="Proteomes" id="UP000689967"/>
    </source>
</evidence>
<sequence>MAGLREFLIGIANIVLFVMIVVIPLVAFVGFGSTASPYGRFSVGAGLLGALGAFLVSLPGAAILALFLDMREQLVSINQKTKAIRISDDRDGFAVSPTSPPAQRVEPILSNNDIREMRELFFKTYKKSISVDQAQDLIYARSRGTLGSEMEKMSQSI</sequence>
<accession>A0ABS6H6M2</accession>
<evidence type="ECO:0000256" key="1">
    <source>
        <dbReference type="SAM" id="Phobius"/>
    </source>
</evidence>
<feature type="transmembrane region" description="Helical" evidence="1">
    <location>
        <begin position="7"/>
        <end position="31"/>
    </location>
</feature>
<keyword evidence="3" id="KW-1185">Reference proteome</keyword>
<gene>
    <name evidence="2" type="ORF">JJQ90_11545</name>
</gene>
<comment type="caution">
    <text evidence="2">The sequence shown here is derived from an EMBL/GenBank/DDBJ whole genome shotgun (WGS) entry which is preliminary data.</text>
</comment>